<dbReference type="Proteomes" id="UP000054771">
    <property type="component" value="Unassembled WGS sequence"/>
</dbReference>
<gene>
    <name evidence="7" type="ORF">ASPCAL12784</name>
</gene>
<dbReference type="SUPFAM" id="SSF50129">
    <property type="entry name" value="GroES-like"/>
    <property type="match status" value="1"/>
</dbReference>
<proteinExistence type="inferred from homology"/>
<evidence type="ECO:0000256" key="2">
    <source>
        <dbReference type="ARBA" id="ARBA00008072"/>
    </source>
</evidence>
<organism evidence="7 8">
    <name type="scientific">Aspergillus calidoustus</name>
    <dbReference type="NCBI Taxonomy" id="454130"/>
    <lineage>
        <taxon>Eukaryota</taxon>
        <taxon>Fungi</taxon>
        <taxon>Dikarya</taxon>
        <taxon>Ascomycota</taxon>
        <taxon>Pezizomycotina</taxon>
        <taxon>Eurotiomycetes</taxon>
        <taxon>Eurotiomycetidae</taxon>
        <taxon>Eurotiales</taxon>
        <taxon>Aspergillaceae</taxon>
        <taxon>Aspergillus</taxon>
        <taxon>Aspergillus subgen. Nidulantes</taxon>
    </lineage>
</organism>
<feature type="domain" description="Alcohol dehydrogenase-like N-terminal" evidence="6">
    <location>
        <begin position="46"/>
        <end position="108"/>
    </location>
</feature>
<keyword evidence="5" id="KW-0520">NAD</keyword>
<dbReference type="GO" id="GO:0046872">
    <property type="term" value="F:metal ion binding"/>
    <property type="evidence" value="ECO:0007669"/>
    <property type="project" value="UniProtKB-KW"/>
</dbReference>
<evidence type="ECO:0000313" key="8">
    <source>
        <dbReference type="Proteomes" id="UP000054771"/>
    </source>
</evidence>
<keyword evidence="8" id="KW-1185">Reference proteome</keyword>
<dbReference type="AlphaFoldDB" id="A0A0U5GDG0"/>
<keyword evidence="3" id="KW-0479">Metal-binding</keyword>
<evidence type="ECO:0000256" key="4">
    <source>
        <dbReference type="ARBA" id="ARBA00022833"/>
    </source>
</evidence>
<comment type="similarity">
    <text evidence="2">Belongs to the zinc-containing alcohol dehydrogenase family.</text>
</comment>
<protein>
    <recommendedName>
        <fullName evidence="6">Alcohol dehydrogenase-like N-terminal domain-containing protein</fullName>
    </recommendedName>
</protein>
<name>A0A0U5GDG0_ASPCI</name>
<evidence type="ECO:0000256" key="5">
    <source>
        <dbReference type="ARBA" id="ARBA00023027"/>
    </source>
</evidence>
<dbReference type="PANTHER" id="PTHR42813:SF3">
    <property type="entry name" value="GLUTATHIONE-INDEPENDENT FORMALDEHYDE DEHYDROGENASE"/>
    <property type="match status" value="1"/>
</dbReference>
<dbReference type="STRING" id="454130.A0A0U5GDG0"/>
<dbReference type="OrthoDB" id="3941538at2759"/>
<reference evidence="8" key="1">
    <citation type="journal article" date="2016" name="Genome Announc.">
        <title>Draft genome sequences of fungus Aspergillus calidoustus.</title>
        <authorList>
            <person name="Horn F."/>
            <person name="Linde J."/>
            <person name="Mattern D.J."/>
            <person name="Walther G."/>
            <person name="Guthke R."/>
            <person name="Scherlach K."/>
            <person name="Martin K."/>
            <person name="Brakhage A.A."/>
            <person name="Petzke L."/>
            <person name="Valiante V."/>
        </authorList>
    </citation>
    <scope>NUCLEOTIDE SEQUENCE [LARGE SCALE GENOMIC DNA]</scope>
    <source>
        <strain evidence="8">SF006504</strain>
    </source>
</reference>
<evidence type="ECO:0000313" key="7">
    <source>
        <dbReference type="EMBL" id="CEL09651.1"/>
    </source>
</evidence>
<keyword evidence="4" id="KW-0862">Zinc</keyword>
<sequence length="141" mass="15140">MNIREQLLLVALQGGKSQQHDARVLWTGIPLTVTVPDVPVPSISNPTDVRVRVTAAAICGTDLRTYHGIYGSSSPPWIMGHGALRVIESVGSGAESLQVGDHIAIPDTLDSGPWNMARAGVRGEFWRLDWPWGDIGSVYGA</sequence>
<accession>A0A0U5GDG0</accession>
<evidence type="ECO:0000259" key="6">
    <source>
        <dbReference type="Pfam" id="PF08240"/>
    </source>
</evidence>
<dbReference type="Gene3D" id="3.90.180.10">
    <property type="entry name" value="Medium-chain alcohol dehydrogenases, catalytic domain"/>
    <property type="match status" value="1"/>
</dbReference>
<comment type="cofactor">
    <cofactor evidence="1">
        <name>Zn(2+)</name>
        <dbReference type="ChEBI" id="CHEBI:29105"/>
    </cofactor>
</comment>
<evidence type="ECO:0000256" key="1">
    <source>
        <dbReference type="ARBA" id="ARBA00001947"/>
    </source>
</evidence>
<dbReference type="InterPro" id="IPR011032">
    <property type="entry name" value="GroES-like_sf"/>
</dbReference>
<dbReference type="Pfam" id="PF08240">
    <property type="entry name" value="ADH_N"/>
    <property type="match status" value="1"/>
</dbReference>
<dbReference type="PANTHER" id="PTHR42813">
    <property type="entry name" value="ZINC-TYPE ALCOHOL DEHYDROGENASE-LIKE"/>
    <property type="match status" value="1"/>
</dbReference>
<evidence type="ECO:0000256" key="3">
    <source>
        <dbReference type="ARBA" id="ARBA00022723"/>
    </source>
</evidence>
<dbReference type="EMBL" id="CDMC01000015">
    <property type="protein sequence ID" value="CEL09651.1"/>
    <property type="molecule type" value="Genomic_DNA"/>
</dbReference>
<dbReference type="InterPro" id="IPR013154">
    <property type="entry name" value="ADH-like_N"/>
</dbReference>